<dbReference type="CDD" id="cd00009">
    <property type="entry name" value="AAA"/>
    <property type="match status" value="1"/>
</dbReference>
<dbReference type="PROSITE" id="PS50113">
    <property type="entry name" value="PAC"/>
    <property type="match status" value="1"/>
</dbReference>
<feature type="coiled-coil region" evidence="6">
    <location>
        <begin position="214"/>
        <end position="241"/>
    </location>
</feature>
<name>A0A1J4QJZ6_9GAMM</name>
<dbReference type="Gene3D" id="3.40.50.300">
    <property type="entry name" value="P-loop containing nucleotide triphosphate hydrolases"/>
    <property type="match status" value="1"/>
</dbReference>
<keyword evidence="4" id="KW-0238">DNA-binding</keyword>
<evidence type="ECO:0000259" key="7">
    <source>
        <dbReference type="PROSITE" id="PS50045"/>
    </source>
</evidence>
<proteinExistence type="predicted"/>
<dbReference type="SUPFAM" id="SSF46689">
    <property type="entry name" value="Homeodomain-like"/>
    <property type="match status" value="1"/>
</dbReference>
<evidence type="ECO:0000313" key="11">
    <source>
        <dbReference type="Proteomes" id="UP000243073"/>
    </source>
</evidence>
<evidence type="ECO:0000259" key="9">
    <source>
        <dbReference type="PROSITE" id="PS50113"/>
    </source>
</evidence>
<dbReference type="SMART" id="SM00382">
    <property type="entry name" value="AAA"/>
    <property type="match status" value="1"/>
</dbReference>
<dbReference type="InterPro" id="IPR058031">
    <property type="entry name" value="AAA_lid_NorR"/>
</dbReference>
<evidence type="ECO:0000256" key="2">
    <source>
        <dbReference type="ARBA" id="ARBA00022840"/>
    </source>
</evidence>
<keyword evidence="6" id="KW-0175">Coiled coil</keyword>
<dbReference type="Gene3D" id="1.10.8.60">
    <property type="match status" value="1"/>
</dbReference>
<dbReference type="GO" id="GO:0005524">
    <property type="term" value="F:ATP binding"/>
    <property type="evidence" value="ECO:0007669"/>
    <property type="project" value="UniProtKB-KW"/>
</dbReference>
<dbReference type="InterPro" id="IPR027417">
    <property type="entry name" value="P-loop_NTPase"/>
</dbReference>
<dbReference type="InterPro" id="IPR000014">
    <property type="entry name" value="PAS"/>
</dbReference>
<dbReference type="EMBL" id="MDKE01000002">
    <property type="protein sequence ID" value="OIN14286.1"/>
    <property type="molecule type" value="Genomic_DNA"/>
</dbReference>
<dbReference type="FunFam" id="3.40.50.300:FF:000006">
    <property type="entry name" value="DNA-binding transcriptional regulator NtrC"/>
    <property type="match status" value="1"/>
</dbReference>
<dbReference type="InterPro" id="IPR002078">
    <property type="entry name" value="Sigma_54_int"/>
</dbReference>
<keyword evidence="2" id="KW-0067">ATP-binding</keyword>
<dbReference type="PROSITE" id="PS50112">
    <property type="entry name" value="PAS"/>
    <property type="match status" value="1"/>
</dbReference>
<dbReference type="Gene3D" id="1.10.10.60">
    <property type="entry name" value="Homeodomain-like"/>
    <property type="match status" value="1"/>
</dbReference>
<reference evidence="10 11" key="1">
    <citation type="submission" date="2016-07" db="EMBL/GenBank/DDBJ databases">
        <title>Draft Genome Sequence of Oceanisphaera psychrotolerans, isolated from coastal sediment samples.</title>
        <authorList>
            <person name="Zhuo S."/>
            <person name="Ruan Z."/>
        </authorList>
    </citation>
    <scope>NUCLEOTIDE SEQUENCE [LARGE SCALE GENOMIC DNA]</scope>
    <source>
        <strain evidence="10 11">LAM-WHM-ZC</strain>
    </source>
</reference>
<evidence type="ECO:0000256" key="5">
    <source>
        <dbReference type="ARBA" id="ARBA00023163"/>
    </source>
</evidence>
<gene>
    <name evidence="10" type="ORF">BFR47_08315</name>
</gene>
<feature type="domain" description="PAC" evidence="9">
    <location>
        <begin position="169"/>
        <end position="223"/>
    </location>
</feature>
<dbReference type="STRING" id="1414654.BFR47_08315"/>
<dbReference type="Proteomes" id="UP000243073">
    <property type="component" value="Unassembled WGS sequence"/>
</dbReference>
<dbReference type="CDD" id="cd00130">
    <property type="entry name" value="PAS"/>
    <property type="match status" value="1"/>
</dbReference>
<evidence type="ECO:0008006" key="12">
    <source>
        <dbReference type="Google" id="ProtNLM"/>
    </source>
</evidence>
<evidence type="ECO:0000256" key="3">
    <source>
        <dbReference type="ARBA" id="ARBA00023015"/>
    </source>
</evidence>
<dbReference type="RefSeq" id="WP_071471276.1">
    <property type="nucleotide sequence ID" value="NZ_MDKE01000002.1"/>
</dbReference>
<dbReference type="PANTHER" id="PTHR32071">
    <property type="entry name" value="TRANSCRIPTIONAL REGULATORY PROTEIN"/>
    <property type="match status" value="1"/>
</dbReference>
<keyword evidence="1" id="KW-0547">Nucleotide-binding</keyword>
<dbReference type="AlphaFoldDB" id="A0A1J4QJZ6"/>
<keyword evidence="11" id="KW-1185">Reference proteome</keyword>
<feature type="domain" description="Sigma-54 factor interaction" evidence="7">
    <location>
        <begin position="248"/>
        <end position="477"/>
    </location>
</feature>
<evidence type="ECO:0000256" key="6">
    <source>
        <dbReference type="SAM" id="Coils"/>
    </source>
</evidence>
<sequence length="558" mass="62468">MMKENGFIDVQLEDFVQGTDRPCFILNEKGALVYSNVLTELLLKNHLLSVDYLHGMIPADGEVISTIRVGESYDALVRKIIISGTTLFHVVLHNLLESRGVLNIDDNMESVINSLQEGVYITDGEGFTKKINNAYTELTGLSRQDLEGKHVAELLSFGVFDSSMTVRVMKSRTRFSNMQKINNNKICLVTGVPVFDENNNLIAVINSAYDLTEMNRLQEDVKKSEISLKRKDIEIDRLRARVGQSHSSSTRSAIMKSVYKISEKLADSDVSVLLLGSTGTGKSTMAYSIHKNSQRAKEAFIEVNCGAVPESLFESELFGYVKGAFTGASDRGKVGLIESADKGTLFLDEIGDMPIHLQVKLLTFLQTGKIRRLGETNDRKINVRIISATNKDPVKLIEAGMLREDLFYRLSLVSLTLPDLKERKEDVFFLAKDILGAVNERYGKAVEMSKEVFLFLESYDWPGNLRELEHVIEQMVVLLDGSVIGVDSLPDKIFSPSVLKPTEIPIELNLTLQDYMDIHEKEFLSMAIKSEQDTGKLSSKLGIHRTTLARKLKYHGIK</sequence>
<evidence type="ECO:0000256" key="4">
    <source>
        <dbReference type="ARBA" id="ARBA00023125"/>
    </source>
</evidence>
<dbReference type="PROSITE" id="PS50045">
    <property type="entry name" value="SIGMA54_INTERACT_4"/>
    <property type="match status" value="1"/>
</dbReference>
<dbReference type="SMART" id="SM00091">
    <property type="entry name" value="PAS"/>
    <property type="match status" value="1"/>
</dbReference>
<dbReference type="InterPro" id="IPR035965">
    <property type="entry name" value="PAS-like_dom_sf"/>
</dbReference>
<dbReference type="GO" id="GO:0003677">
    <property type="term" value="F:DNA binding"/>
    <property type="evidence" value="ECO:0007669"/>
    <property type="project" value="UniProtKB-KW"/>
</dbReference>
<protein>
    <recommendedName>
        <fullName evidence="12">Sigma-54-dependent Fis family transcriptional regulator</fullName>
    </recommendedName>
</protein>
<dbReference type="InterPro" id="IPR025944">
    <property type="entry name" value="Sigma_54_int_dom_CS"/>
</dbReference>
<dbReference type="Gene3D" id="3.30.450.20">
    <property type="entry name" value="PAS domain"/>
    <property type="match status" value="1"/>
</dbReference>
<dbReference type="InterPro" id="IPR003593">
    <property type="entry name" value="AAA+_ATPase"/>
</dbReference>
<dbReference type="Pfam" id="PF25601">
    <property type="entry name" value="AAA_lid_14"/>
    <property type="match status" value="1"/>
</dbReference>
<dbReference type="OrthoDB" id="9804019at2"/>
<dbReference type="Pfam" id="PF13426">
    <property type="entry name" value="PAS_9"/>
    <property type="match status" value="1"/>
</dbReference>
<dbReference type="NCBIfam" id="TIGR00229">
    <property type="entry name" value="sensory_box"/>
    <property type="match status" value="1"/>
</dbReference>
<evidence type="ECO:0000313" key="10">
    <source>
        <dbReference type="EMBL" id="OIN14286.1"/>
    </source>
</evidence>
<dbReference type="SUPFAM" id="SSF55785">
    <property type="entry name" value="PYP-like sensor domain (PAS domain)"/>
    <property type="match status" value="1"/>
</dbReference>
<dbReference type="InterPro" id="IPR025943">
    <property type="entry name" value="Sigma_54_int_dom_ATP-bd_2"/>
</dbReference>
<accession>A0A1J4QJZ6</accession>
<organism evidence="10 11">
    <name type="scientific">Oceanisphaera psychrotolerans</name>
    <dbReference type="NCBI Taxonomy" id="1414654"/>
    <lineage>
        <taxon>Bacteria</taxon>
        <taxon>Pseudomonadati</taxon>
        <taxon>Pseudomonadota</taxon>
        <taxon>Gammaproteobacteria</taxon>
        <taxon>Aeromonadales</taxon>
        <taxon>Aeromonadaceae</taxon>
        <taxon>Oceanisphaera</taxon>
    </lineage>
</organism>
<evidence type="ECO:0000259" key="8">
    <source>
        <dbReference type="PROSITE" id="PS50112"/>
    </source>
</evidence>
<feature type="domain" description="PAS" evidence="8">
    <location>
        <begin position="104"/>
        <end position="155"/>
    </location>
</feature>
<dbReference type="PROSITE" id="PS00676">
    <property type="entry name" value="SIGMA54_INTERACT_2"/>
    <property type="match status" value="1"/>
</dbReference>
<dbReference type="InterPro" id="IPR009057">
    <property type="entry name" value="Homeodomain-like_sf"/>
</dbReference>
<dbReference type="Pfam" id="PF00158">
    <property type="entry name" value="Sigma54_activat"/>
    <property type="match status" value="1"/>
</dbReference>
<dbReference type="InterPro" id="IPR000700">
    <property type="entry name" value="PAS-assoc_C"/>
</dbReference>
<keyword evidence="5" id="KW-0804">Transcription</keyword>
<dbReference type="PROSITE" id="PS00688">
    <property type="entry name" value="SIGMA54_INTERACT_3"/>
    <property type="match status" value="1"/>
</dbReference>
<keyword evidence="3" id="KW-0805">Transcription regulation</keyword>
<comment type="caution">
    <text evidence="10">The sequence shown here is derived from an EMBL/GenBank/DDBJ whole genome shotgun (WGS) entry which is preliminary data.</text>
</comment>
<dbReference type="GO" id="GO:0006355">
    <property type="term" value="P:regulation of DNA-templated transcription"/>
    <property type="evidence" value="ECO:0007669"/>
    <property type="project" value="InterPro"/>
</dbReference>
<dbReference type="SUPFAM" id="SSF52540">
    <property type="entry name" value="P-loop containing nucleoside triphosphate hydrolases"/>
    <property type="match status" value="1"/>
</dbReference>
<evidence type="ECO:0000256" key="1">
    <source>
        <dbReference type="ARBA" id="ARBA00022741"/>
    </source>
</evidence>